<evidence type="ECO:0000313" key="2">
    <source>
        <dbReference type="EMBL" id="CAL1537648.1"/>
    </source>
</evidence>
<name>A0AAV2HU92_LYMST</name>
<dbReference type="EMBL" id="CAXITT010000270">
    <property type="protein sequence ID" value="CAL1537648.1"/>
    <property type="molecule type" value="Genomic_DNA"/>
</dbReference>
<accession>A0AAV2HU92</accession>
<organism evidence="2 3">
    <name type="scientific">Lymnaea stagnalis</name>
    <name type="common">Great pond snail</name>
    <name type="synonym">Helix stagnalis</name>
    <dbReference type="NCBI Taxonomy" id="6523"/>
    <lineage>
        <taxon>Eukaryota</taxon>
        <taxon>Metazoa</taxon>
        <taxon>Spiralia</taxon>
        <taxon>Lophotrochozoa</taxon>
        <taxon>Mollusca</taxon>
        <taxon>Gastropoda</taxon>
        <taxon>Heterobranchia</taxon>
        <taxon>Euthyneura</taxon>
        <taxon>Panpulmonata</taxon>
        <taxon>Hygrophila</taxon>
        <taxon>Lymnaeoidea</taxon>
        <taxon>Lymnaeidae</taxon>
        <taxon>Lymnaea</taxon>
    </lineage>
</organism>
<comment type="caution">
    <text evidence="2">The sequence shown here is derived from an EMBL/GenBank/DDBJ whole genome shotgun (WGS) entry which is preliminary data.</text>
</comment>
<dbReference type="Proteomes" id="UP001497497">
    <property type="component" value="Unassembled WGS sequence"/>
</dbReference>
<keyword evidence="3" id="KW-1185">Reference proteome</keyword>
<sequence length="136" mass="16363">MYTIYRLAMDSPKGPDCRNGSEFTRRQNFPKDRRHFPKERQDFPKERQDFPKERHDFPKERQDLPKERQDLPKERHELPKEIQDFPKERQGCPKKTCVIGQTGLDFLTVIEEIKNIEDISFLNYENLTSPQQKINT</sequence>
<gene>
    <name evidence="2" type="ORF">GSLYS_00011550001</name>
</gene>
<dbReference type="AlphaFoldDB" id="A0AAV2HU92"/>
<evidence type="ECO:0000256" key="1">
    <source>
        <dbReference type="SAM" id="MobiDB-lite"/>
    </source>
</evidence>
<feature type="compositionally biased region" description="Basic and acidic residues" evidence="1">
    <location>
        <begin position="38"/>
        <end position="91"/>
    </location>
</feature>
<feature type="region of interest" description="Disordered" evidence="1">
    <location>
        <begin position="1"/>
        <end position="93"/>
    </location>
</feature>
<proteinExistence type="predicted"/>
<reference evidence="2 3" key="1">
    <citation type="submission" date="2024-04" db="EMBL/GenBank/DDBJ databases">
        <authorList>
            <consortium name="Genoscope - CEA"/>
            <person name="William W."/>
        </authorList>
    </citation>
    <scope>NUCLEOTIDE SEQUENCE [LARGE SCALE GENOMIC DNA]</scope>
</reference>
<evidence type="ECO:0000313" key="3">
    <source>
        <dbReference type="Proteomes" id="UP001497497"/>
    </source>
</evidence>
<protein>
    <submittedName>
        <fullName evidence="2">Uncharacterized protein</fullName>
    </submittedName>
</protein>